<dbReference type="InterPro" id="IPR005479">
    <property type="entry name" value="CPAse_ATP-bd"/>
</dbReference>
<dbReference type="GO" id="GO:0046872">
    <property type="term" value="F:metal ion binding"/>
    <property type="evidence" value="ECO:0007669"/>
    <property type="project" value="InterPro"/>
</dbReference>
<evidence type="ECO:0000256" key="1">
    <source>
        <dbReference type="ARBA" id="ARBA00023211"/>
    </source>
</evidence>
<sequence>MAGDRDSTTPLQRLIDDSADAELTLHIAAPSGDFALLEQWLDSALQVEPLPVEISAQGSNRDTAGFLRAALQLTVALQNAAGLPLFRCARVVDTATTDTGQLALQLRLPQLANFPLSAVTEPLLAALEICQHALSTPRNEANQIALMDYLQNEKLPQLRRGLFSGTATVPLLRAIAAAGIPYLHLGAGIYQLGCGSRQRKIRNSASDRDSVLGAKLASDKWATAQLLRQMALPAPRHALVNNAEQAQQATQLLGWPLVVKPVAAERGEGISVNLRDADALSAALTRAQAAAAADSVLVEQQLPGVCHRLFVANGQLLYCVARHPIAVTGNGFDTLAALTTAAYQQQRLLPPWLREQRPPFDTATAQHFAALGLSGDTVPAAGQRVTLRPIESSDAGGIDEDMTQRVHPDNVALALKATAAFGLEIAGIDLITTDISQPWHQSGAAINEVNFTPQFCGAAISRSYLSTFLDSYLPDGGVIPIEYFSPQQLTAAKQRWQQFHQQGLQCALLHNSQVLLSDGSRWTGWAPSQQQLLRALLLDASIDALVVVSGA</sequence>
<dbReference type="Gene3D" id="3.30.470.20">
    <property type="entry name" value="ATP-grasp fold, B domain"/>
    <property type="match status" value="2"/>
</dbReference>
<accession>A0A4Y8UJA9</accession>
<dbReference type="PROSITE" id="PS50975">
    <property type="entry name" value="ATP_GRASP"/>
    <property type="match status" value="1"/>
</dbReference>
<proteinExistence type="predicted"/>
<dbReference type="GO" id="GO:0009432">
    <property type="term" value="P:SOS response"/>
    <property type="evidence" value="ECO:0007669"/>
    <property type="project" value="TreeGrafter"/>
</dbReference>
<evidence type="ECO:0000313" key="5">
    <source>
        <dbReference type="Proteomes" id="UP000298133"/>
    </source>
</evidence>
<dbReference type="PANTHER" id="PTHR21621:SF0">
    <property type="entry name" value="BETA-CITRYLGLUTAMATE SYNTHASE B-RELATED"/>
    <property type="match status" value="1"/>
</dbReference>
<dbReference type="SUPFAM" id="SSF56059">
    <property type="entry name" value="Glutathione synthetase ATP-binding domain-like"/>
    <property type="match status" value="1"/>
</dbReference>
<keyword evidence="5" id="KW-1185">Reference proteome</keyword>
<keyword evidence="2" id="KW-0547">Nucleotide-binding</keyword>
<gene>
    <name evidence="4" type="ORF">E3W66_06405</name>
</gene>
<dbReference type="GO" id="GO:0005737">
    <property type="term" value="C:cytoplasm"/>
    <property type="evidence" value="ECO:0007669"/>
    <property type="project" value="TreeGrafter"/>
</dbReference>
<reference evidence="4 5" key="1">
    <citation type="submission" date="2019-03" db="EMBL/GenBank/DDBJ databases">
        <title>Draft genome of Gammaproteobacteria bacterium LSUCC0057, a member of the SAR92 clade.</title>
        <authorList>
            <person name="Lanclos V.C."/>
            <person name="Doiron C."/>
            <person name="Henson M.W."/>
            <person name="Thrash J.C."/>
        </authorList>
    </citation>
    <scope>NUCLEOTIDE SEQUENCE [LARGE SCALE GENOMIC DNA]</scope>
    <source>
        <strain evidence="4 5">LSUCC0057</strain>
    </source>
</reference>
<dbReference type="EMBL" id="SPIA01000002">
    <property type="protein sequence ID" value="TFH67874.1"/>
    <property type="molecule type" value="Genomic_DNA"/>
</dbReference>
<dbReference type="InterPro" id="IPR011761">
    <property type="entry name" value="ATP-grasp"/>
</dbReference>
<dbReference type="Pfam" id="PF02786">
    <property type="entry name" value="CPSase_L_D2"/>
    <property type="match status" value="1"/>
</dbReference>
<dbReference type="AlphaFoldDB" id="A0A4Y8UJA9"/>
<keyword evidence="1" id="KW-0464">Manganese</keyword>
<feature type="domain" description="ATP-grasp" evidence="3">
    <location>
        <begin position="224"/>
        <end position="478"/>
    </location>
</feature>
<dbReference type="OrthoDB" id="9803907at2"/>
<keyword evidence="2" id="KW-0067">ATP-binding</keyword>
<evidence type="ECO:0000259" key="3">
    <source>
        <dbReference type="PROSITE" id="PS50975"/>
    </source>
</evidence>
<comment type="caution">
    <text evidence="4">The sequence shown here is derived from an EMBL/GenBank/DDBJ whole genome shotgun (WGS) entry which is preliminary data.</text>
</comment>
<evidence type="ECO:0000313" key="4">
    <source>
        <dbReference type="EMBL" id="TFH67874.1"/>
    </source>
</evidence>
<dbReference type="Proteomes" id="UP000298133">
    <property type="component" value="Unassembled WGS sequence"/>
</dbReference>
<protein>
    <recommendedName>
        <fullName evidence="3">ATP-grasp domain-containing protein</fullName>
    </recommendedName>
</protein>
<dbReference type="PANTHER" id="PTHR21621">
    <property type="entry name" value="RIBOSOMAL PROTEIN S6 MODIFICATION PROTEIN"/>
    <property type="match status" value="1"/>
</dbReference>
<dbReference type="GO" id="GO:0005524">
    <property type="term" value="F:ATP binding"/>
    <property type="evidence" value="ECO:0007669"/>
    <property type="project" value="UniProtKB-UniRule"/>
</dbReference>
<dbReference type="GO" id="GO:0018169">
    <property type="term" value="F:ribosomal S6-glutamic acid ligase activity"/>
    <property type="evidence" value="ECO:0007669"/>
    <property type="project" value="TreeGrafter"/>
</dbReference>
<organism evidence="4 5">
    <name type="scientific">Gammaproteobacteria bacterium LSUCC0057</name>
    <dbReference type="NCBI Taxonomy" id="2559237"/>
    <lineage>
        <taxon>Bacteria</taxon>
        <taxon>Pseudomonadati</taxon>
        <taxon>Pseudomonadota</taxon>
        <taxon>Gammaproteobacteria</taxon>
        <taxon>Cellvibrionales</taxon>
        <taxon>Porticoccaceae</taxon>
        <taxon>SAR92 clade</taxon>
    </lineage>
</organism>
<evidence type="ECO:0000256" key="2">
    <source>
        <dbReference type="PROSITE-ProRule" id="PRU00409"/>
    </source>
</evidence>
<name>A0A4Y8UJA9_9GAMM</name>